<feature type="region of interest" description="Disordered" evidence="5">
    <location>
        <begin position="992"/>
        <end position="1075"/>
    </location>
</feature>
<evidence type="ECO:0000256" key="2">
    <source>
        <dbReference type="ARBA" id="ARBA00022741"/>
    </source>
</evidence>
<feature type="compositionally biased region" description="Low complexity" evidence="5">
    <location>
        <begin position="35"/>
        <end position="46"/>
    </location>
</feature>
<dbReference type="Pfam" id="PF00176">
    <property type="entry name" value="SNF2-rel_dom"/>
    <property type="match status" value="1"/>
</dbReference>
<dbReference type="EMBL" id="JBBXJM010000004">
    <property type="protein sequence ID" value="KAL1408199.1"/>
    <property type="molecule type" value="Genomic_DNA"/>
</dbReference>
<keyword evidence="8" id="KW-1185">Reference proteome</keyword>
<protein>
    <recommendedName>
        <fullName evidence="6">Helicase ATP-binding domain-containing protein</fullName>
    </recommendedName>
</protein>
<dbReference type="InterPro" id="IPR038718">
    <property type="entry name" value="SNF2-like_sf"/>
</dbReference>
<dbReference type="GeneID" id="95986047"/>
<evidence type="ECO:0000313" key="8">
    <source>
        <dbReference type="Proteomes" id="UP001565368"/>
    </source>
</evidence>
<feature type="compositionally biased region" description="Basic and acidic residues" evidence="5">
    <location>
        <begin position="1000"/>
        <end position="1012"/>
    </location>
</feature>
<feature type="region of interest" description="Disordered" evidence="5">
    <location>
        <begin position="587"/>
        <end position="622"/>
    </location>
</feature>
<dbReference type="InterPro" id="IPR027417">
    <property type="entry name" value="P-loop_NTPase"/>
</dbReference>
<evidence type="ECO:0000256" key="4">
    <source>
        <dbReference type="ARBA" id="ARBA00023242"/>
    </source>
</evidence>
<reference evidence="7 8" key="1">
    <citation type="submission" date="2023-08" db="EMBL/GenBank/DDBJ databases">
        <title>Annotated Genome Sequence of Vanrija albida AlHP1.</title>
        <authorList>
            <person name="Herzog R."/>
        </authorList>
    </citation>
    <scope>NUCLEOTIDE SEQUENCE [LARGE SCALE GENOMIC DNA]</scope>
    <source>
        <strain evidence="7 8">AlHP1</strain>
    </source>
</reference>
<feature type="region of interest" description="Disordered" evidence="5">
    <location>
        <begin position="147"/>
        <end position="220"/>
    </location>
</feature>
<keyword evidence="2" id="KW-0547">Nucleotide-binding</keyword>
<proteinExistence type="predicted"/>
<dbReference type="InterPro" id="IPR016197">
    <property type="entry name" value="Chromo-like_dom_sf"/>
</dbReference>
<feature type="region of interest" description="Disordered" evidence="5">
    <location>
        <begin position="1"/>
        <end position="105"/>
    </location>
</feature>
<feature type="compositionally biased region" description="Acidic residues" evidence="5">
    <location>
        <begin position="377"/>
        <end position="391"/>
    </location>
</feature>
<gene>
    <name evidence="7" type="ORF">Q8F55_005004</name>
</gene>
<dbReference type="SUPFAM" id="SSF54160">
    <property type="entry name" value="Chromo domain-like"/>
    <property type="match status" value="1"/>
</dbReference>
<feature type="compositionally biased region" description="Acidic residues" evidence="5">
    <location>
        <begin position="8"/>
        <end position="18"/>
    </location>
</feature>
<feature type="compositionally biased region" description="Basic residues" evidence="5">
    <location>
        <begin position="588"/>
        <end position="600"/>
    </location>
</feature>
<dbReference type="RefSeq" id="XP_069208143.1">
    <property type="nucleotide sequence ID" value="XM_069353501.1"/>
</dbReference>
<dbReference type="InterPro" id="IPR000330">
    <property type="entry name" value="SNF2_N"/>
</dbReference>
<evidence type="ECO:0000256" key="3">
    <source>
        <dbReference type="ARBA" id="ARBA00022840"/>
    </source>
</evidence>
<dbReference type="Proteomes" id="UP001565368">
    <property type="component" value="Unassembled WGS sequence"/>
</dbReference>
<sequence>MAPTSDYEFMETDEEDVLEALTPKEPKTRARRRSAAAAATPTRQSSKTPGSLAEQLFDDSGEETPRASSSRRHASRTATDRRSSRRPSAVLVEPSSPDPLALGSEADEHIASVRSISEYSWTPLRPTVIEVEIPFKPLSTLMGYQLAEDLQPPTSSSRRRLLARSEKEETTGRKVQRCPPPRTTKASVRNRAVETPSDELYSEEEVVELDESEGEASSDGVVGRVTRGAAAAPSWRTLRSDPKICEKCHQGPADEMLEKALKKKGKGKKRKQEDDWDFSEEERARLMMGWMECERCSVSWHWGCLKPNQRRDVLHAFRTKNPDAPRRKNIEIHESATFLCGNCETNPACYVCKHSRLPGEKHQELPSANPTTANGTADDEPIVIDDDDDDDGRGAGGSGSGKGDTAVATASAAPAESPDAQDVPVTDGFKPDGLRDSKPAPLLFREWNYLVDSIIAWRPWPAYAKEPELDEDELPLYRDPLPREYLVKFQGRSFRHVAWVPHPWLLSVAPAKLKNFLEKGPALNLITDETLASFGDTMEAPTIANVLEASEREKEPHGVPPDVEAAESLPVAWSTVDRVLDAMLLPPKGRKGKGKGKGKANGRVVVSDLESEESDWEPVDGQMPPVEKALEIERWENMAGRRLSEDDVDEVAPLVTWFLGKWDDLQYDQFDSELYPAFKHALKRYLAARRVKIPILNDQQIKARERLARTIGAPPNEQPECVVGGTLMPFQIEGFQWLTYKHLKRESCILADDMGLGKTIQVASFLGYLGSEDLQIYPALVIVPNSTITNWVREFEKWVPHLRVVPYYGVASSRKVVSQYELYHMGAQNKAAGLKAHVVLTTYDMITGNDFAVFSRMPRWEVVIVDEGQRLKSNSSLIFNRLKTLNSVHRVLLTGTPLNNNLRELFNLLNFLDPESFRHLEELEQRFNDLNESLILELHEMIKSYILRRIKADVLKLPPKVEIIVPISLTPAQKALNKRILHRHKEALNRIISTRKKKKMQAEKAKAKDAANGDRQPSGAPQANGSKDGETAAPAQNGEARRENSAGPSETAAERRRNQNALLPVVQPSEVVEVD</sequence>
<feature type="compositionally biased region" description="Basic and acidic residues" evidence="5">
    <location>
        <begin position="163"/>
        <end position="172"/>
    </location>
</feature>
<dbReference type="PROSITE" id="PS51192">
    <property type="entry name" value="HELICASE_ATP_BIND_1"/>
    <property type="match status" value="1"/>
</dbReference>
<feature type="domain" description="Helicase ATP-binding" evidence="6">
    <location>
        <begin position="739"/>
        <end position="915"/>
    </location>
</feature>
<keyword evidence="3" id="KW-0067">ATP-binding</keyword>
<evidence type="ECO:0000256" key="1">
    <source>
        <dbReference type="ARBA" id="ARBA00004123"/>
    </source>
</evidence>
<organism evidence="7 8">
    <name type="scientific">Vanrija albida</name>
    <dbReference type="NCBI Taxonomy" id="181172"/>
    <lineage>
        <taxon>Eukaryota</taxon>
        <taxon>Fungi</taxon>
        <taxon>Dikarya</taxon>
        <taxon>Basidiomycota</taxon>
        <taxon>Agaricomycotina</taxon>
        <taxon>Tremellomycetes</taxon>
        <taxon>Trichosporonales</taxon>
        <taxon>Trichosporonaceae</taxon>
        <taxon>Vanrija</taxon>
    </lineage>
</organism>
<dbReference type="SMART" id="SM00487">
    <property type="entry name" value="DEXDc"/>
    <property type="match status" value="1"/>
</dbReference>
<accession>A0ABR3Q0E8</accession>
<dbReference type="PANTHER" id="PTHR45623:SF17">
    <property type="entry name" value="CHROMODOMAIN-HELICASE-DNA-BINDING PROTEIN 3-RELATED"/>
    <property type="match status" value="1"/>
</dbReference>
<dbReference type="SUPFAM" id="SSF52540">
    <property type="entry name" value="P-loop containing nucleoside triphosphate hydrolases"/>
    <property type="match status" value="1"/>
</dbReference>
<name>A0ABR3Q0E8_9TREE</name>
<feature type="compositionally biased region" description="Acidic residues" evidence="5">
    <location>
        <begin position="196"/>
        <end position="216"/>
    </location>
</feature>
<evidence type="ECO:0000259" key="6">
    <source>
        <dbReference type="PROSITE" id="PS51192"/>
    </source>
</evidence>
<feature type="compositionally biased region" description="Low complexity" evidence="5">
    <location>
        <begin position="403"/>
        <end position="420"/>
    </location>
</feature>
<feature type="compositionally biased region" description="Acidic residues" evidence="5">
    <location>
        <begin position="609"/>
        <end position="618"/>
    </location>
</feature>
<dbReference type="InterPro" id="IPR014001">
    <property type="entry name" value="Helicase_ATP-bd"/>
</dbReference>
<evidence type="ECO:0000313" key="7">
    <source>
        <dbReference type="EMBL" id="KAL1408199.1"/>
    </source>
</evidence>
<comment type="caution">
    <text evidence="7">The sequence shown here is derived from an EMBL/GenBank/DDBJ whole genome shotgun (WGS) entry which is preliminary data.</text>
</comment>
<evidence type="ECO:0000256" key="5">
    <source>
        <dbReference type="SAM" id="MobiDB-lite"/>
    </source>
</evidence>
<feature type="compositionally biased region" description="Polar residues" evidence="5">
    <location>
        <begin position="366"/>
        <end position="375"/>
    </location>
</feature>
<dbReference type="PANTHER" id="PTHR45623">
    <property type="entry name" value="CHROMODOMAIN-HELICASE-DNA-BINDING PROTEIN 3-RELATED-RELATED"/>
    <property type="match status" value="1"/>
</dbReference>
<keyword evidence="4" id="KW-0539">Nucleus</keyword>
<dbReference type="Gene3D" id="3.40.50.10810">
    <property type="entry name" value="Tandem AAA-ATPase domain"/>
    <property type="match status" value="1"/>
</dbReference>
<feature type="region of interest" description="Disordered" evidence="5">
    <location>
        <begin position="360"/>
        <end position="432"/>
    </location>
</feature>
<comment type="subcellular location">
    <subcellularLocation>
        <location evidence="1">Nucleus</location>
    </subcellularLocation>
</comment>